<dbReference type="InterPro" id="IPR034907">
    <property type="entry name" value="NDK-like_dom"/>
</dbReference>
<evidence type="ECO:0000259" key="2">
    <source>
        <dbReference type="Pfam" id="PF00334"/>
    </source>
</evidence>
<feature type="domain" description="Nucleoside diphosphate kinase-like" evidence="2">
    <location>
        <begin position="7"/>
        <end position="150"/>
    </location>
</feature>
<dbReference type="SUPFAM" id="SSF54919">
    <property type="entry name" value="Nucleoside diphosphate kinase, NDK"/>
    <property type="match status" value="1"/>
</dbReference>
<comment type="caution">
    <text evidence="1">Lacks conserved residue(s) required for the propagation of feature annotation.</text>
</comment>
<protein>
    <recommendedName>
        <fullName evidence="2">Nucleoside diphosphate kinase-like domain-containing protein</fullName>
    </recommendedName>
</protein>
<dbReference type="Gene3D" id="3.30.70.141">
    <property type="entry name" value="Nucleoside diphosphate kinase-like domain"/>
    <property type="match status" value="1"/>
</dbReference>
<evidence type="ECO:0000313" key="4">
    <source>
        <dbReference type="Proteomes" id="UP000218689"/>
    </source>
</evidence>
<reference evidence="4" key="1">
    <citation type="submission" date="2017-08" db="EMBL/GenBank/DDBJ databases">
        <title>Draft genome sequence of Lactococcus sp. strain Rs-Y01, isolated from the gut of the lower termite Reticulitermes speratus.</title>
        <authorList>
            <person name="Ohkuma M."/>
            <person name="Yuki M."/>
        </authorList>
    </citation>
    <scope>NUCLEOTIDE SEQUENCE [LARGE SCALE GENOMIC DNA]</scope>
    <source>
        <strain evidence="4">Rs-Y01</strain>
    </source>
</reference>
<dbReference type="RefSeq" id="WP_094783943.1">
    <property type="nucleotide sequence ID" value="NZ_BEDT01000001.1"/>
</dbReference>
<dbReference type="Proteomes" id="UP000218689">
    <property type="component" value="Unassembled WGS sequence"/>
</dbReference>
<dbReference type="EMBL" id="BEDT01000001">
    <property type="protein sequence ID" value="GAX46882.1"/>
    <property type="molecule type" value="Genomic_DNA"/>
</dbReference>
<organism evidence="3 4">
    <name type="scientific">Pseudolactococcus reticulitermitis</name>
    <dbReference type="NCBI Taxonomy" id="2025039"/>
    <lineage>
        <taxon>Bacteria</taxon>
        <taxon>Bacillati</taxon>
        <taxon>Bacillota</taxon>
        <taxon>Bacilli</taxon>
        <taxon>Lactobacillales</taxon>
        <taxon>Streptococcaceae</taxon>
        <taxon>Pseudolactococcus</taxon>
    </lineage>
</organism>
<dbReference type="Pfam" id="PF00334">
    <property type="entry name" value="NDK"/>
    <property type="match status" value="1"/>
</dbReference>
<keyword evidence="4" id="KW-1185">Reference proteome</keyword>
<evidence type="ECO:0000256" key="1">
    <source>
        <dbReference type="PROSITE-ProRule" id="PRU00706"/>
    </source>
</evidence>
<evidence type="ECO:0000313" key="3">
    <source>
        <dbReference type="EMBL" id="GAX46882.1"/>
    </source>
</evidence>
<accession>A0A224XAA5</accession>
<proteinExistence type="inferred from homology"/>
<dbReference type="PROSITE" id="PS51374">
    <property type="entry name" value="NDPK_LIKE"/>
    <property type="match status" value="1"/>
</dbReference>
<dbReference type="AlphaFoldDB" id="A0A224XAA5"/>
<sequence>MDKNLGFIIITNEAFSINAMEDILKKLSTLKIKKAILKLLPRIDESILIKHYREHLITWNEQTGKSVFPSIGWPAVRARFSKPLVVILLEGEEENICEKILSLKGPTNPELCNSKQLREMGINMTYNLVHSSDSLREVYRESQLYFSFKEIKNFLDSSGGKKFENIIHLLRELYNIQKKIPKQGYEIQEKIDLMLSWKLKEQKVLNNDLTYETKKVNLSNNKSIESKAKFLKDNAILWTDFDNDIYISSKIIEELSE</sequence>
<comment type="caution">
    <text evidence="3">The sequence shown here is derived from an EMBL/GenBank/DDBJ whole genome shotgun (WGS) entry which is preliminary data.</text>
</comment>
<comment type="similarity">
    <text evidence="1">Belongs to the NDK family.</text>
</comment>
<dbReference type="InterPro" id="IPR036850">
    <property type="entry name" value="NDK-like_dom_sf"/>
</dbReference>
<name>A0A224XAA5_9LACT</name>
<gene>
    <name evidence="3" type="ORF">RsY01_462</name>
</gene>